<evidence type="ECO:0000313" key="1">
    <source>
        <dbReference type="EMBL" id="MBK1834664.1"/>
    </source>
</evidence>
<proteinExistence type="predicted"/>
<name>A0A934VLG5_9BACT</name>
<gene>
    <name evidence="1" type="ORF">JIN78_11380</name>
</gene>
<dbReference type="EMBL" id="JAENIO010000028">
    <property type="protein sequence ID" value="MBK1834664.1"/>
    <property type="molecule type" value="Genomic_DNA"/>
</dbReference>
<organism evidence="1 2">
    <name type="scientific">Roseibacillus ishigakijimensis</name>
    <dbReference type="NCBI Taxonomy" id="454146"/>
    <lineage>
        <taxon>Bacteria</taxon>
        <taxon>Pseudomonadati</taxon>
        <taxon>Verrucomicrobiota</taxon>
        <taxon>Verrucomicrobiia</taxon>
        <taxon>Verrucomicrobiales</taxon>
        <taxon>Verrucomicrobiaceae</taxon>
        <taxon>Roseibacillus</taxon>
    </lineage>
</organism>
<dbReference type="AlphaFoldDB" id="A0A934VLG5"/>
<sequence>MKTAPLLAVLIASMQLSLGQEPFQAEMTPVEEGVFLEWPTTLNKNYQVLMSPDLQTFLDTGIVEPGTGSEISYGFMTTDNAKMFFRVHTTRQKLRGEKAI</sequence>
<keyword evidence="2" id="KW-1185">Reference proteome</keyword>
<protein>
    <submittedName>
        <fullName evidence="1">Uncharacterized protein</fullName>
    </submittedName>
</protein>
<comment type="caution">
    <text evidence="1">The sequence shown here is derived from an EMBL/GenBank/DDBJ whole genome shotgun (WGS) entry which is preliminary data.</text>
</comment>
<evidence type="ECO:0000313" key="2">
    <source>
        <dbReference type="Proteomes" id="UP000604083"/>
    </source>
</evidence>
<dbReference type="RefSeq" id="WP_200392098.1">
    <property type="nucleotide sequence ID" value="NZ_JAENIO010000028.1"/>
</dbReference>
<accession>A0A934VLG5</accession>
<reference evidence="1" key="1">
    <citation type="submission" date="2021-01" db="EMBL/GenBank/DDBJ databases">
        <title>Modified the classification status of verrucomicrobia.</title>
        <authorList>
            <person name="Feng X."/>
        </authorList>
    </citation>
    <scope>NUCLEOTIDE SEQUENCE</scope>
    <source>
        <strain evidence="1">KCTC 12986</strain>
    </source>
</reference>
<dbReference type="Proteomes" id="UP000604083">
    <property type="component" value="Unassembled WGS sequence"/>
</dbReference>